<protein>
    <submittedName>
        <fullName evidence="2">SdpI/YhfL protein family protein</fullName>
    </submittedName>
</protein>
<dbReference type="AlphaFoldDB" id="A0A1H9XVK0"/>
<organism evidence="2 3">
    <name type="scientific">Lentzea flaviverrucosa</name>
    <dbReference type="NCBI Taxonomy" id="200379"/>
    <lineage>
        <taxon>Bacteria</taxon>
        <taxon>Bacillati</taxon>
        <taxon>Actinomycetota</taxon>
        <taxon>Actinomycetes</taxon>
        <taxon>Pseudonocardiales</taxon>
        <taxon>Pseudonocardiaceae</taxon>
        <taxon>Lentzea</taxon>
    </lineage>
</organism>
<keyword evidence="1" id="KW-0812">Transmembrane</keyword>
<evidence type="ECO:0000256" key="1">
    <source>
        <dbReference type="SAM" id="Phobius"/>
    </source>
</evidence>
<name>A0A1H9XVK0_9PSEU</name>
<accession>A0A1H9XVK0</accession>
<keyword evidence="1" id="KW-0472">Membrane</keyword>
<sequence length="148" mass="14257">MTERGAAVPSYPHGVNIVLSVVLGVLGVALGAVGLLGLQGKLRRNRFVGVRTAAALRDEETFALANRVAGVPNVAAGVVAVVSGAMAFVMADLAVTAGVIGLVGALTIALAGGVMGSRAAALVPEPVKPKGCGGCACGGGGCSPLAGL</sequence>
<proteinExistence type="predicted"/>
<dbReference type="InterPro" id="IPR025962">
    <property type="entry name" value="SdpI/YhfL"/>
</dbReference>
<keyword evidence="1" id="KW-1133">Transmembrane helix</keyword>
<reference evidence="3" key="1">
    <citation type="submission" date="2016-10" db="EMBL/GenBank/DDBJ databases">
        <authorList>
            <person name="Varghese N."/>
            <person name="Submissions S."/>
        </authorList>
    </citation>
    <scope>NUCLEOTIDE SEQUENCE [LARGE SCALE GENOMIC DNA]</scope>
    <source>
        <strain evidence="3">CGMCC 4.578</strain>
    </source>
</reference>
<feature type="transmembrane region" description="Helical" evidence="1">
    <location>
        <begin position="17"/>
        <end position="38"/>
    </location>
</feature>
<feature type="transmembrane region" description="Helical" evidence="1">
    <location>
        <begin position="97"/>
        <end position="121"/>
    </location>
</feature>
<feature type="transmembrane region" description="Helical" evidence="1">
    <location>
        <begin position="74"/>
        <end position="91"/>
    </location>
</feature>
<evidence type="ECO:0000313" key="3">
    <source>
        <dbReference type="Proteomes" id="UP000199028"/>
    </source>
</evidence>
<evidence type="ECO:0000313" key="2">
    <source>
        <dbReference type="EMBL" id="SES49703.1"/>
    </source>
</evidence>
<dbReference type="Pfam" id="PF13630">
    <property type="entry name" value="SdpI"/>
    <property type="match status" value="1"/>
</dbReference>
<gene>
    <name evidence="2" type="ORF">SAMN05216195_11840</name>
</gene>
<dbReference type="Proteomes" id="UP000199028">
    <property type="component" value="Unassembled WGS sequence"/>
</dbReference>
<dbReference type="EMBL" id="FOFT01000018">
    <property type="protein sequence ID" value="SES49703.1"/>
    <property type="molecule type" value="Genomic_DNA"/>
</dbReference>
<keyword evidence="3" id="KW-1185">Reference proteome</keyword>